<dbReference type="InterPro" id="IPR006423">
    <property type="entry name" value="Lipo_e_P4"/>
</dbReference>
<evidence type="ECO:0000256" key="2">
    <source>
        <dbReference type="SAM" id="SignalP"/>
    </source>
</evidence>
<comment type="caution">
    <text evidence="3">The sequence shown here is derived from an EMBL/GenBank/DDBJ whole genome shotgun (WGS) entry which is preliminary data.</text>
</comment>
<organism evidence="3 4">
    <name type="scientific">Sphingomonas japonica</name>
    <dbReference type="NCBI Taxonomy" id="511662"/>
    <lineage>
        <taxon>Bacteria</taxon>
        <taxon>Pseudomonadati</taxon>
        <taxon>Pseudomonadota</taxon>
        <taxon>Alphaproteobacteria</taxon>
        <taxon>Sphingomonadales</taxon>
        <taxon>Sphingomonadaceae</taxon>
        <taxon>Sphingomonas</taxon>
    </lineage>
</organism>
<feature type="signal peptide" evidence="2">
    <location>
        <begin position="1"/>
        <end position="22"/>
    </location>
</feature>
<dbReference type="InterPro" id="IPR023214">
    <property type="entry name" value="HAD_sf"/>
</dbReference>
<dbReference type="SFLD" id="SFLDG01125">
    <property type="entry name" value="C1.1:_Acid_Phosphatase_Like"/>
    <property type="match status" value="1"/>
</dbReference>
<evidence type="ECO:0000313" key="3">
    <source>
        <dbReference type="EMBL" id="NIJ23098.1"/>
    </source>
</evidence>
<protein>
    <submittedName>
        <fullName evidence="3">5'-nucleotidase (Lipoprotein e(P4) family)</fullName>
    </submittedName>
</protein>
<keyword evidence="1 2" id="KW-0732">Signal</keyword>
<keyword evidence="4" id="KW-1185">Reference proteome</keyword>
<dbReference type="InterPro" id="IPR005519">
    <property type="entry name" value="Acid_phosphat_B-like"/>
</dbReference>
<dbReference type="Gene3D" id="3.40.50.1000">
    <property type="entry name" value="HAD superfamily/HAD-like"/>
    <property type="match status" value="1"/>
</dbReference>
<dbReference type="Proteomes" id="UP000788153">
    <property type="component" value="Unassembled WGS sequence"/>
</dbReference>
<accession>A0ABX0TXZ3</accession>
<evidence type="ECO:0000313" key="4">
    <source>
        <dbReference type="Proteomes" id="UP000788153"/>
    </source>
</evidence>
<dbReference type="PROSITE" id="PS51257">
    <property type="entry name" value="PROKAR_LIPOPROTEIN"/>
    <property type="match status" value="1"/>
</dbReference>
<evidence type="ECO:0000256" key="1">
    <source>
        <dbReference type="ARBA" id="ARBA00022729"/>
    </source>
</evidence>
<sequence>MTLLRLVPLACAAFALQGCVAAAVPALAGSAIAGKRFLGDGDREPPANAPRLVPKAALDAAIAAGPPPEPTVPPGMQYLYGSGEAAALSLQSYMALANFLIARSSDREIGHDVPSVVLAPGSTLAAPRFVPCGDKPLALVLDVDETALLNLGYEQDEARRGTGYDPLRWDRWEKTGTRGVAPVPGALEAIAVARRADIAVVFNSNRSNANASQTAAAIAGAGLGTPVHLDTLWLKGDAGPGSGKDARRARIADKYCVIAMVGDQLGDFSDLFNAPGTGLAARRAAIQGRELEILWGQGWFMLPNPVYGTGLQGGYDDVFPADKRWADPAGGQ</sequence>
<dbReference type="InterPro" id="IPR036412">
    <property type="entry name" value="HAD-like_sf"/>
</dbReference>
<dbReference type="SFLD" id="SFLDS00003">
    <property type="entry name" value="Haloacid_Dehalogenase"/>
    <property type="match status" value="1"/>
</dbReference>
<proteinExistence type="predicted"/>
<dbReference type="RefSeq" id="WP_244935325.1">
    <property type="nucleotide sequence ID" value="NZ_BAAAEV010000001.1"/>
</dbReference>
<gene>
    <name evidence="3" type="ORF">FHT01_000640</name>
</gene>
<feature type="chain" id="PRO_5045106607" evidence="2">
    <location>
        <begin position="23"/>
        <end position="332"/>
    </location>
</feature>
<dbReference type="SUPFAM" id="SSF56784">
    <property type="entry name" value="HAD-like"/>
    <property type="match status" value="1"/>
</dbReference>
<reference evidence="3 4" key="1">
    <citation type="submission" date="2020-03" db="EMBL/GenBank/DDBJ databases">
        <title>Genomic Encyclopedia of Type Strains, Phase IV (KMG-IV): sequencing the most valuable type-strain genomes for metagenomic binning, comparative biology and taxonomic classification.</title>
        <authorList>
            <person name="Goeker M."/>
        </authorList>
    </citation>
    <scope>NUCLEOTIDE SEQUENCE [LARGE SCALE GENOMIC DNA]</scope>
    <source>
        <strain evidence="3 4">DSM 22753</strain>
    </source>
</reference>
<name>A0ABX0TXZ3_9SPHN</name>
<dbReference type="EMBL" id="JAASQP010000001">
    <property type="protein sequence ID" value="NIJ23098.1"/>
    <property type="molecule type" value="Genomic_DNA"/>
</dbReference>
<dbReference type="Pfam" id="PF03767">
    <property type="entry name" value="Acid_phosphat_B"/>
    <property type="match status" value="1"/>
</dbReference>